<sequence length="126" mass="14018">MSFSTVANNCMLLMVDQSTRLAASSHESLHRVLENRYRHSHPEKGSATLKTERYAYRSTQMGLNIDPFGSVCPDQLRTHVIHNIDDVNATATLGLNTIENALNGNASSWRKVGDNAVIIEFSTRND</sequence>
<gene>
    <name evidence="1" type="ORF">PHMEG_00016935</name>
</gene>
<dbReference type="Proteomes" id="UP000198211">
    <property type="component" value="Unassembled WGS sequence"/>
</dbReference>
<reference evidence="2" key="1">
    <citation type="submission" date="2017-03" db="EMBL/GenBank/DDBJ databases">
        <title>Phytopthora megakarya and P. palmivora, two closely related causual agents of cacao black pod achieved similar genome size and gene model numbers by different mechanisms.</title>
        <authorList>
            <person name="Ali S."/>
            <person name="Shao J."/>
            <person name="Larry D.J."/>
            <person name="Kronmiller B."/>
            <person name="Shen D."/>
            <person name="Strem M.D."/>
            <person name="Melnick R.L."/>
            <person name="Guiltinan M.J."/>
            <person name="Tyler B.M."/>
            <person name="Meinhardt L.W."/>
            <person name="Bailey B.A."/>
        </authorList>
    </citation>
    <scope>NUCLEOTIDE SEQUENCE [LARGE SCALE GENOMIC DNA]</scope>
    <source>
        <strain evidence="2">zdho120</strain>
    </source>
</reference>
<accession>A0A225VXH9</accession>
<evidence type="ECO:0000313" key="1">
    <source>
        <dbReference type="EMBL" id="OWZ10241.1"/>
    </source>
</evidence>
<dbReference type="EMBL" id="NBNE01002511">
    <property type="protein sequence ID" value="OWZ10241.1"/>
    <property type="molecule type" value="Genomic_DNA"/>
</dbReference>
<dbReference type="AlphaFoldDB" id="A0A225VXH9"/>
<organism evidence="1 2">
    <name type="scientific">Phytophthora megakarya</name>
    <dbReference type="NCBI Taxonomy" id="4795"/>
    <lineage>
        <taxon>Eukaryota</taxon>
        <taxon>Sar</taxon>
        <taxon>Stramenopiles</taxon>
        <taxon>Oomycota</taxon>
        <taxon>Peronosporomycetes</taxon>
        <taxon>Peronosporales</taxon>
        <taxon>Peronosporaceae</taxon>
        <taxon>Phytophthora</taxon>
    </lineage>
</organism>
<evidence type="ECO:0000313" key="2">
    <source>
        <dbReference type="Proteomes" id="UP000198211"/>
    </source>
</evidence>
<keyword evidence="2" id="KW-1185">Reference proteome</keyword>
<protein>
    <submittedName>
        <fullName evidence="1">Uncharacterized protein</fullName>
    </submittedName>
</protein>
<name>A0A225VXH9_9STRA</name>
<dbReference type="STRING" id="4795.A0A225VXH9"/>
<proteinExistence type="predicted"/>
<comment type="caution">
    <text evidence="1">The sequence shown here is derived from an EMBL/GenBank/DDBJ whole genome shotgun (WGS) entry which is preliminary data.</text>
</comment>